<keyword evidence="1" id="KW-0472">Membrane</keyword>
<evidence type="ECO:0000313" key="3">
    <source>
        <dbReference type="Proteomes" id="UP001175000"/>
    </source>
</evidence>
<proteinExistence type="predicted"/>
<feature type="transmembrane region" description="Helical" evidence="1">
    <location>
        <begin position="54"/>
        <end position="76"/>
    </location>
</feature>
<evidence type="ECO:0000313" key="2">
    <source>
        <dbReference type="EMBL" id="KAK0613217.1"/>
    </source>
</evidence>
<protein>
    <recommendedName>
        <fullName evidence="4">Transmembrane protein</fullName>
    </recommendedName>
</protein>
<accession>A0AA39WD66</accession>
<evidence type="ECO:0008006" key="4">
    <source>
        <dbReference type="Google" id="ProtNLM"/>
    </source>
</evidence>
<comment type="caution">
    <text evidence="2">The sequence shown here is derived from an EMBL/GenBank/DDBJ whole genome shotgun (WGS) entry which is preliminary data.</text>
</comment>
<keyword evidence="1" id="KW-1133">Transmembrane helix</keyword>
<evidence type="ECO:0000256" key="1">
    <source>
        <dbReference type="SAM" id="Phobius"/>
    </source>
</evidence>
<feature type="transmembrane region" description="Helical" evidence="1">
    <location>
        <begin position="12"/>
        <end position="34"/>
    </location>
</feature>
<dbReference type="AlphaFoldDB" id="A0AA39WD66"/>
<feature type="transmembrane region" description="Helical" evidence="1">
    <location>
        <begin position="124"/>
        <end position="145"/>
    </location>
</feature>
<reference evidence="2" key="1">
    <citation type="submission" date="2023-06" db="EMBL/GenBank/DDBJ databases">
        <title>Genome-scale phylogeny and comparative genomics of the fungal order Sordariales.</title>
        <authorList>
            <consortium name="Lawrence Berkeley National Laboratory"/>
            <person name="Hensen N."/>
            <person name="Bonometti L."/>
            <person name="Westerberg I."/>
            <person name="Brannstrom I.O."/>
            <person name="Guillou S."/>
            <person name="Cros-Aarteil S."/>
            <person name="Calhoun S."/>
            <person name="Haridas S."/>
            <person name="Kuo A."/>
            <person name="Mondo S."/>
            <person name="Pangilinan J."/>
            <person name="Riley R."/>
            <person name="Labutti K."/>
            <person name="Andreopoulos B."/>
            <person name="Lipzen A."/>
            <person name="Chen C."/>
            <person name="Yanf M."/>
            <person name="Daum C."/>
            <person name="Ng V."/>
            <person name="Clum A."/>
            <person name="Steindorff A."/>
            <person name="Ohm R."/>
            <person name="Martin F."/>
            <person name="Silar P."/>
            <person name="Natvig D."/>
            <person name="Lalanne C."/>
            <person name="Gautier V."/>
            <person name="Ament-Velasquez S.L."/>
            <person name="Kruys A."/>
            <person name="Hutchinson M.I."/>
            <person name="Powell A.J."/>
            <person name="Barry K."/>
            <person name="Miller A.N."/>
            <person name="Grigoriev I.V."/>
            <person name="Debuchy R."/>
            <person name="Gladieux P."/>
            <person name="Thoren M.H."/>
            <person name="Johannesson H."/>
        </authorList>
    </citation>
    <scope>NUCLEOTIDE SEQUENCE</scope>
    <source>
        <strain evidence="2">CBS 606.72</strain>
    </source>
</reference>
<dbReference type="Proteomes" id="UP001175000">
    <property type="component" value="Unassembled WGS sequence"/>
</dbReference>
<organism evidence="2 3">
    <name type="scientific">Immersiella caudata</name>
    <dbReference type="NCBI Taxonomy" id="314043"/>
    <lineage>
        <taxon>Eukaryota</taxon>
        <taxon>Fungi</taxon>
        <taxon>Dikarya</taxon>
        <taxon>Ascomycota</taxon>
        <taxon>Pezizomycotina</taxon>
        <taxon>Sordariomycetes</taxon>
        <taxon>Sordariomycetidae</taxon>
        <taxon>Sordariales</taxon>
        <taxon>Lasiosphaeriaceae</taxon>
        <taxon>Immersiella</taxon>
    </lineage>
</organism>
<name>A0AA39WD66_9PEZI</name>
<dbReference type="EMBL" id="JAULSU010000006">
    <property type="protein sequence ID" value="KAK0613217.1"/>
    <property type="molecule type" value="Genomic_DNA"/>
</dbReference>
<sequence length="465" mass="49547">MENMADRSKYINIFFSVALIGVTLLCHVLLAVLFLDAPALGLRSLVVVLDPSYITPLVVVGLLSALLGSATVAFATRCAEHSLWLRLGTANSKHPLTVGESRRLAQWSVSPLGRLKYILHGQSILLKVSGILLIATTAAVGPVLLSGISQEDSITTTSSLQAPAVDVWTPWITSGNQVNRGGSANDIPIFTAALASNNNLSVPVAPVCLNTNPSTNCTVTTRSAALFATCTPRTLPNTDNMASTICSGTSSPQFRNYCSAIVPSLCVNLTCGSPPVFANFLTGPDPSCVPTRTSAGITYAPSCNTIPSTWATIFGAWVGGKDLSIGDPTVINTVDCTLRYGNITVAQSGSSPPSLSRESFEPSAHLLSSYRSRISNVRTFVWHDAGNVQHTPYYFTLRYVGTGVNNIYTTPVASGLLGEDASNGAEHVARQIERNFDWATLAAFGKGVNASWVEETRRVTEMRYR</sequence>
<keyword evidence="3" id="KW-1185">Reference proteome</keyword>
<gene>
    <name evidence="2" type="ORF">B0T14DRAFT_556899</name>
</gene>
<keyword evidence="1" id="KW-0812">Transmembrane</keyword>